<evidence type="ECO:0000256" key="2">
    <source>
        <dbReference type="PROSITE-ProRule" id="PRU00169"/>
    </source>
</evidence>
<dbReference type="AlphaFoldDB" id="A0A0S8JWD0"/>
<dbReference type="Pfam" id="PF00072">
    <property type="entry name" value="Response_reg"/>
    <property type="match status" value="1"/>
</dbReference>
<evidence type="ECO:0000256" key="1">
    <source>
        <dbReference type="ARBA" id="ARBA00022553"/>
    </source>
</evidence>
<dbReference type="EMBL" id="LJVE01000070">
    <property type="protein sequence ID" value="KPL14036.1"/>
    <property type="molecule type" value="Genomic_DNA"/>
</dbReference>
<dbReference type="GO" id="GO:0000160">
    <property type="term" value="P:phosphorelay signal transduction system"/>
    <property type="evidence" value="ECO:0007669"/>
    <property type="project" value="InterPro"/>
</dbReference>
<evidence type="ECO:0000259" key="3">
    <source>
        <dbReference type="PROSITE" id="PS50110"/>
    </source>
</evidence>
<feature type="non-terminal residue" evidence="4">
    <location>
        <position position="92"/>
    </location>
</feature>
<dbReference type="SMART" id="SM00448">
    <property type="entry name" value="REC"/>
    <property type="match status" value="1"/>
</dbReference>
<reference evidence="4 5" key="1">
    <citation type="journal article" date="2015" name="Microbiome">
        <title>Genomic resolution of linkages in carbon, nitrogen, and sulfur cycling among widespread estuary sediment bacteria.</title>
        <authorList>
            <person name="Baker B.J."/>
            <person name="Lazar C.S."/>
            <person name="Teske A.P."/>
            <person name="Dick G.J."/>
        </authorList>
    </citation>
    <scope>NUCLEOTIDE SEQUENCE [LARGE SCALE GENOMIC DNA]</scope>
    <source>
        <strain evidence="4">SM1_77</strain>
    </source>
</reference>
<accession>A0A0S8JWD0</accession>
<protein>
    <recommendedName>
        <fullName evidence="3">Response regulatory domain-containing protein</fullName>
    </recommendedName>
</protein>
<dbReference type="InterPro" id="IPR050595">
    <property type="entry name" value="Bact_response_regulator"/>
</dbReference>
<comment type="caution">
    <text evidence="4">The sequence shown here is derived from an EMBL/GenBank/DDBJ whole genome shotgun (WGS) entry which is preliminary data.</text>
</comment>
<dbReference type="PANTHER" id="PTHR44591:SF3">
    <property type="entry name" value="RESPONSE REGULATORY DOMAIN-CONTAINING PROTEIN"/>
    <property type="match status" value="1"/>
</dbReference>
<feature type="domain" description="Response regulatory" evidence="3">
    <location>
        <begin position="6"/>
        <end position="92"/>
    </location>
</feature>
<sequence>MPDKFKILVVDDELPVCKSIASTLTGNEYEVDTALSGEEALEMQEEKHYDAVIADLMMPGISGLELLKKVKQNRPDTMMIMITGYPSIRTAV</sequence>
<dbReference type="PANTHER" id="PTHR44591">
    <property type="entry name" value="STRESS RESPONSE REGULATOR PROTEIN 1"/>
    <property type="match status" value="1"/>
</dbReference>
<dbReference type="SUPFAM" id="SSF52172">
    <property type="entry name" value="CheY-like"/>
    <property type="match status" value="1"/>
</dbReference>
<dbReference type="PROSITE" id="PS50110">
    <property type="entry name" value="RESPONSE_REGULATORY"/>
    <property type="match status" value="1"/>
</dbReference>
<name>A0A0S8JWD0_UNCW3</name>
<keyword evidence="1 2" id="KW-0597">Phosphoprotein</keyword>
<dbReference type="InterPro" id="IPR001789">
    <property type="entry name" value="Sig_transdc_resp-reg_receiver"/>
</dbReference>
<gene>
    <name evidence="4" type="ORF">AMJ74_04160</name>
</gene>
<proteinExistence type="predicted"/>
<feature type="modified residue" description="4-aspartylphosphate" evidence="2">
    <location>
        <position position="55"/>
    </location>
</feature>
<evidence type="ECO:0000313" key="5">
    <source>
        <dbReference type="Proteomes" id="UP000050975"/>
    </source>
</evidence>
<dbReference type="Proteomes" id="UP000050975">
    <property type="component" value="Unassembled WGS sequence"/>
</dbReference>
<dbReference type="InterPro" id="IPR011006">
    <property type="entry name" value="CheY-like_superfamily"/>
</dbReference>
<dbReference type="Gene3D" id="3.40.50.2300">
    <property type="match status" value="1"/>
</dbReference>
<evidence type="ECO:0000313" key="4">
    <source>
        <dbReference type="EMBL" id="KPL14036.1"/>
    </source>
</evidence>
<organism evidence="4 5">
    <name type="scientific">candidate division WOR_3 bacterium SM1_77</name>
    <dbReference type="NCBI Taxonomy" id="1703778"/>
    <lineage>
        <taxon>Bacteria</taxon>
        <taxon>Bacteria division WOR-3</taxon>
    </lineage>
</organism>